<name>A0A8J3E7S6_9PROT</name>
<feature type="chain" id="PRO_5035316023" evidence="1">
    <location>
        <begin position="23"/>
        <end position="424"/>
    </location>
</feature>
<comment type="caution">
    <text evidence="2">The sequence shown here is derived from an EMBL/GenBank/DDBJ whole genome shotgun (WGS) entry which is preliminary data.</text>
</comment>
<dbReference type="EMBL" id="BMJQ01000028">
    <property type="protein sequence ID" value="GGF48745.1"/>
    <property type="molecule type" value="Genomic_DNA"/>
</dbReference>
<evidence type="ECO:0000313" key="2">
    <source>
        <dbReference type="EMBL" id="GGF48745.1"/>
    </source>
</evidence>
<evidence type="ECO:0000256" key="1">
    <source>
        <dbReference type="SAM" id="SignalP"/>
    </source>
</evidence>
<organism evidence="2 3">
    <name type="scientific">Aliidongia dinghuensis</name>
    <dbReference type="NCBI Taxonomy" id="1867774"/>
    <lineage>
        <taxon>Bacteria</taxon>
        <taxon>Pseudomonadati</taxon>
        <taxon>Pseudomonadota</taxon>
        <taxon>Alphaproteobacteria</taxon>
        <taxon>Rhodospirillales</taxon>
        <taxon>Dongiaceae</taxon>
        <taxon>Aliidongia</taxon>
    </lineage>
</organism>
<proteinExistence type="predicted"/>
<keyword evidence="1" id="KW-0732">Signal</keyword>
<keyword evidence="3" id="KW-1185">Reference proteome</keyword>
<accession>A0A8J3E7S6</accession>
<reference evidence="2" key="1">
    <citation type="journal article" date="2014" name="Int. J. Syst. Evol. Microbiol.">
        <title>Complete genome sequence of Corynebacterium casei LMG S-19264T (=DSM 44701T), isolated from a smear-ripened cheese.</title>
        <authorList>
            <consortium name="US DOE Joint Genome Institute (JGI-PGF)"/>
            <person name="Walter F."/>
            <person name="Albersmeier A."/>
            <person name="Kalinowski J."/>
            <person name="Ruckert C."/>
        </authorList>
    </citation>
    <scope>NUCLEOTIDE SEQUENCE</scope>
    <source>
        <strain evidence="2">CGMCC 1.15725</strain>
    </source>
</reference>
<reference evidence="2" key="2">
    <citation type="submission" date="2020-09" db="EMBL/GenBank/DDBJ databases">
        <authorList>
            <person name="Sun Q."/>
            <person name="Zhou Y."/>
        </authorList>
    </citation>
    <scope>NUCLEOTIDE SEQUENCE</scope>
    <source>
        <strain evidence="2">CGMCC 1.15725</strain>
    </source>
</reference>
<feature type="signal peptide" evidence="1">
    <location>
        <begin position="1"/>
        <end position="22"/>
    </location>
</feature>
<gene>
    <name evidence="2" type="ORF">GCM10011611_63910</name>
</gene>
<dbReference type="AlphaFoldDB" id="A0A8J3E7S6"/>
<dbReference type="Proteomes" id="UP000646365">
    <property type="component" value="Unassembled WGS sequence"/>
</dbReference>
<sequence length="424" mass="44655">MAVRVMLALVLALALSIGVASAATDADQPASLQFRFVNEPQTTVAAEAATAVPQAAAAQQSAAGTIIPLWTGSATGFGKPYTYTMVGQSPLVHLANPTSQIPTVVVPVRFVFETSSGNVVLDPTTPDPGSCLPAGQTALAMTLKSPVFQTVSALQLVTTANKSVALPELGSGQYADLFQRANFYSYTRAGALNAGYHVTLVPTVAPTVTITVPNANSLVSRGRQCATSAGYTLPTGLINAYALDSFLRTHVIPALSSHVSPKTFPIFLLYDVAQVWVNGSTTECCVLGDHNAYSNNGLLQTYAVADYETSGNYALASDVSILSREVMAWMDDPTVTNHVPAYWIDAAGTSNGCVAGLETNLPFSSWIFGPPLGQVAFRGYAFSVEEGVFHNWYFGASPSGAVNGWYSLFGSLTAPDINWTICQN</sequence>
<evidence type="ECO:0000313" key="3">
    <source>
        <dbReference type="Proteomes" id="UP000646365"/>
    </source>
</evidence>
<protein>
    <submittedName>
        <fullName evidence="2">Uncharacterized protein</fullName>
    </submittedName>
</protein>
<dbReference type="RefSeq" id="WP_189052269.1">
    <property type="nucleotide sequence ID" value="NZ_BMJQ01000028.1"/>
</dbReference>